<comment type="caution">
    <text evidence="3">The sequence shown here is derived from an EMBL/GenBank/DDBJ whole genome shotgun (WGS) entry which is preliminary data.</text>
</comment>
<feature type="domain" description="Core" evidence="2">
    <location>
        <begin position="1"/>
        <end position="104"/>
    </location>
</feature>
<dbReference type="EMBL" id="NHSF01000067">
    <property type="protein sequence ID" value="MBK5931600.1"/>
    <property type="molecule type" value="Genomic_DNA"/>
</dbReference>
<reference evidence="3" key="1">
    <citation type="submission" date="2017-05" db="EMBL/GenBank/DDBJ databases">
        <authorList>
            <person name="Imhoff J.F."/>
            <person name="Rahn T."/>
            <person name="Kuenzel S."/>
            <person name="Neulinger S.C."/>
        </authorList>
    </citation>
    <scope>NUCLEOTIDE SEQUENCE</scope>
    <source>
        <strain evidence="3">DSM 4395</strain>
    </source>
</reference>
<dbReference type="SUPFAM" id="SSF89360">
    <property type="entry name" value="HesB-like domain"/>
    <property type="match status" value="1"/>
</dbReference>
<dbReference type="NCBIfam" id="TIGR00049">
    <property type="entry name" value="iron-sulfur cluster assembly accessory protein"/>
    <property type="match status" value="1"/>
</dbReference>
<dbReference type="Pfam" id="PF01521">
    <property type="entry name" value="Fe-S_biosyn"/>
    <property type="match status" value="1"/>
</dbReference>
<dbReference type="Gene3D" id="2.60.300.12">
    <property type="entry name" value="HesB-like domain"/>
    <property type="match status" value="1"/>
</dbReference>
<dbReference type="InterPro" id="IPR035903">
    <property type="entry name" value="HesB-like_dom_sf"/>
</dbReference>
<dbReference type="Proteomes" id="UP001296967">
    <property type="component" value="Unassembled WGS sequence"/>
</dbReference>
<dbReference type="GO" id="GO:0005829">
    <property type="term" value="C:cytosol"/>
    <property type="evidence" value="ECO:0007669"/>
    <property type="project" value="TreeGrafter"/>
</dbReference>
<name>A0AAJ0UHI3_HALSE</name>
<evidence type="ECO:0000313" key="4">
    <source>
        <dbReference type="Proteomes" id="UP001296967"/>
    </source>
</evidence>
<evidence type="ECO:0000259" key="2">
    <source>
        <dbReference type="Pfam" id="PF01521"/>
    </source>
</evidence>
<organism evidence="3 4">
    <name type="scientific">Halochromatium salexigens</name>
    <name type="common">Chromatium salexigens</name>
    <dbReference type="NCBI Taxonomy" id="49447"/>
    <lineage>
        <taxon>Bacteria</taxon>
        <taxon>Pseudomonadati</taxon>
        <taxon>Pseudomonadota</taxon>
        <taxon>Gammaproteobacteria</taxon>
        <taxon>Chromatiales</taxon>
        <taxon>Chromatiaceae</taxon>
        <taxon>Halochromatium</taxon>
    </lineage>
</organism>
<dbReference type="GO" id="GO:0016226">
    <property type="term" value="P:iron-sulfur cluster assembly"/>
    <property type="evidence" value="ECO:0007669"/>
    <property type="project" value="InterPro"/>
</dbReference>
<proteinExistence type="inferred from homology"/>
<dbReference type="InterPro" id="IPR016092">
    <property type="entry name" value="ATAP"/>
</dbReference>
<dbReference type="PANTHER" id="PTHR10072">
    <property type="entry name" value="IRON-SULFUR CLUSTER ASSEMBLY PROTEIN"/>
    <property type="match status" value="1"/>
</dbReference>
<sequence length="108" mass="11541">MAVTLTDAAASHVNKMLQQRGHGVGLRLGTKKSGCTGFAYVVDYADDCADGDHVFESHGVKVVVDEASLPRLDGMEVDFVKSSLLNEGFEFRNPNIKDACGCGESFSV</sequence>
<gene>
    <name evidence="3" type="ORF">CCR82_14000</name>
</gene>
<comment type="similarity">
    <text evidence="1">Belongs to the HesB/IscA family.</text>
</comment>
<dbReference type="RefSeq" id="WP_201246436.1">
    <property type="nucleotide sequence ID" value="NZ_NHSF01000067.1"/>
</dbReference>
<dbReference type="AlphaFoldDB" id="A0AAJ0UHI3"/>
<protein>
    <submittedName>
        <fullName evidence="3">Iron-sulfur cluster assembly protein IscA</fullName>
    </submittedName>
</protein>
<dbReference type="InterPro" id="IPR050322">
    <property type="entry name" value="Fe-S_cluster_asmbl/transfer"/>
</dbReference>
<reference evidence="3" key="2">
    <citation type="journal article" date="2020" name="Microorganisms">
        <title>Osmotic Adaptation and Compatible Solute Biosynthesis of Phototrophic Bacteria as Revealed from Genome Analyses.</title>
        <authorList>
            <person name="Imhoff J.F."/>
            <person name="Rahn T."/>
            <person name="Kunzel S."/>
            <person name="Keller A."/>
            <person name="Neulinger S.C."/>
        </authorList>
    </citation>
    <scope>NUCLEOTIDE SEQUENCE</scope>
    <source>
        <strain evidence="3">DSM 4395</strain>
    </source>
</reference>
<dbReference type="InterPro" id="IPR000361">
    <property type="entry name" value="ATAP_core_dom"/>
</dbReference>
<evidence type="ECO:0000313" key="3">
    <source>
        <dbReference type="EMBL" id="MBK5931600.1"/>
    </source>
</evidence>
<dbReference type="PANTHER" id="PTHR10072:SF41">
    <property type="entry name" value="IRON-SULFUR CLUSTER ASSEMBLY 1 HOMOLOG, MITOCHONDRIAL"/>
    <property type="match status" value="1"/>
</dbReference>
<evidence type="ECO:0000256" key="1">
    <source>
        <dbReference type="ARBA" id="ARBA00006718"/>
    </source>
</evidence>
<accession>A0AAJ0UHI3</accession>
<keyword evidence="4" id="KW-1185">Reference proteome</keyword>
<dbReference type="GO" id="GO:0051537">
    <property type="term" value="F:2 iron, 2 sulfur cluster binding"/>
    <property type="evidence" value="ECO:0007669"/>
    <property type="project" value="TreeGrafter"/>
</dbReference>
<dbReference type="PROSITE" id="PS01152">
    <property type="entry name" value="HESB"/>
    <property type="match status" value="1"/>
</dbReference>
<dbReference type="InterPro" id="IPR017870">
    <property type="entry name" value="FeS_cluster_insertion_CS"/>
</dbReference>